<feature type="active site" evidence="4">
    <location>
        <position position="288"/>
    </location>
</feature>
<dbReference type="PANTHER" id="PTHR38481">
    <property type="entry name" value="HYALURONATE LYASE"/>
    <property type="match status" value="1"/>
</dbReference>
<dbReference type="GO" id="GO:0005576">
    <property type="term" value="C:extracellular region"/>
    <property type="evidence" value="ECO:0007669"/>
    <property type="project" value="InterPro"/>
</dbReference>
<dbReference type="GO" id="GO:0005975">
    <property type="term" value="P:carbohydrate metabolic process"/>
    <property type="evidence" value="ECO:0007669"/>
    <property type="project" value="InterPro"/>
</dbReference>
<dbReference type="InterPro" id="IPR038970">
    <property type="entry name" value="Lyase_8"/>
</dbReference>
<dbReference type="Proteomes" id="UP000033448">
    <property type="component" value="Unassembled WGS sequence"/>
</dbReference>
<dbReference type="GO" id="GO:0030246">
    <property type="term" value="F:carbohydrate binding"/>
    <property type="evidence" value="ECO:0007669"/>
    <property type="project" value="InterPro"/>
</dbReference>
<evidence type="ECO:0000256" key="3">
    <source>
        <dbReference type="ARBA" id="ARBA00023239"/>
    </source>
</evidence>
<feature type="active site" evidence="4">
    <location>
        <position position="342"/>
    </location>
</feature>
<comment type="caution">
    <text evidence="8">The sequence shown here is derived from an EMBL/GenBank/DDBJ whole genome shotgun (WGS) entry which is preliminary data.</text>
</comment>
<dbReference type="SUPFAM" id="SSF49863">
    <property type="entry name" value="Hyaluronate lyase-like, C-terminal domain"/>
    <property type="match status" value="1"/>
</dbReference>
<evidence type="ECO:0000259" key="7">
    <source>
        <dbReference type="Pfam" id="PF08124"/>
    </source>
</evidence>
<dbReference type="AlphaFoldDB" id="A0A0F0L2L5"/>
<dbReference type="Gene3D" id="2.70.98.10">
    <property type="match status" value="1"/>
</dbReference>
<protein>
    <submittedName>
        <fullName evidence="8">Xanthan lyase</fullName>
        <ecNumber evidence="8">4.2.2.12</ecNumber>
    </submittedName>
</protein>
<keyword evidence="9" id="KW-1185">Reference proteome</keyword>
<dbReference type="InterPro" id="IPR003159">
    <property type="entry name" value="Lyase_8_central_dom"/>
</dbReference>
<dbReference type="PANTHER" id="PTHR38481:SF1">
    <property type="entry name" value="HYALURONATE LYASE"/>
    <property type="match status" value="1"/>
</dbReference>
<feature type="active site" evidence="4">
    <location>
        <position position="279"/>
    </location>
</feature>
<reference evidence="8 9" key="1">
    <citation type="submission" date="2015-02" db="EMBL/GenBank/DDBJ databases">
        <title>Draft genome sequences of ten Microbacterium spp. with emphasis on heavy metal contaminated environments.</title>
        <authorList>
            <person name="Corretto E."/>
        </authorList>
    </citation>
    <scope>NUCLEOTIDE SEQUENCE [LARGE SCALE GENOMIC DNA]</scope>
    <source>
        <strain evidence="8 9">DSM 23848</strain>
    </source>
</reference>
<dbReference type="CDD" id="cd01083">
    <property type="entry name" value="GAG_Lyase"/>
    <property type="match status" value="1"/>
</dbReference>
<dbReference type="SUPFAM" id="SSF48230">
    <property type="entry name" value="Chondroitin AC/alginate lyase"/>
    <property type="match status" value="1"/>
</dbReference>
<dbReference type="PATRIC" id="fig|582680.7.peg.491"/>
<dbReference type="PROSITE" id="PS51318">
    <property type="entry name" value="TAT"/>
    <property type="match status" value="1"/>
</dbReference>
<organism evidence="8 9">
    <name type="scientific">Microbacterium azadirachtae</name>
    <dbReference type="NCBI Taxonomy" id="582680"/>
    <lineage>
        <taxon>Bacteria</taxon>
        <taxon>Bacillati</taxon>
        <taxon>Actinomycetota</taxon>
        <taxon>Actinomycetes</taxon>
        <taxon>Micrococcales</taxon>
        <taxon>Microbacteriaceae</taxon>
        <taxon>Microbacterium</taxon>
    </lineage>
</organism>
<dbReference type="Pfam" id="PF02884">
    <property type="entry name" value="Lyase_8_C"/>
    <property type="match status" value="1"/>
</dbReference>
<name>A0A0F0L2L5_9MICO</name>
<evidence type="ECO:0000256" key="4">
    <source>
        <dbReference type="PIRSR" id="PIRSR638970-1"/>
    </source>
</evidence>
<dbReference type="Gene3D" id="2.60.220.10">
    <property type="entry name" value="Polysaccharide lyase family 8-like, C-terminal"/>
    <property type="match status" value="1"/>
</dbReference>
<evidence type="ECO:0000313" key="9">
    <source>
        <dbReference type="Proteomes" id="UP000033448"/>
    </source>
</evidence>
<dbReference type="InterPro" id="IPR012970">
    <property type="entry name" value="Lyase_8_alpha_N"/>
</dbReference>
<dbReference type="Pfam" id="PF02278">
    <property type="entry name" value="Lyase_8"/>
    <property type="match status" value="1"/>
</dbReference>
<dbReference type="SUPFAM" id="SSF74650">
    <property type="entry name" value="Galactose mutarotase-like"/>
    <property type="match status" value="1"/>
</dbReference>
<feature type="domain" description="Polysaccharide lyase family 8 central" evidence="5">
    <location>
        <begin position="426"/>
        <end position="690"/>
    </location>
</feature>
<dbReference type="EMBL" id="JYIT01000053">
    <property type="protein sequence ID" value="KJL27382.1"/>
    <property type="molecule type" value="Genomic_DNA"/>
</dbReference>
<gene>
    <name evidence="8" type="primary">xly</name>
    <name evidence="8" type="ORF">RL72_00477</name>
</gene>
<dbReference type="InterPro" id="IPR006311">
    <property type="entry name" value="TAT_signal"/>
</dbReference>
<dbReference type="InterPro" id="IPR014718">
    <property type="entry name" value="GH-type_carb-bd"/>
</dbReference>
<evidence type="ECO:0000259" key="5">
    <source>
        <dbReference type="Pfam" id="PF02278"/>
    </source>
</evidence>
<sequence>MSPLEMNRRTVLGLLGAGALVTLAGQSASARTPGVAFAATDDPLASLIERRRIMLAGDGSAASVPELAGVLSTMSANASASWTAMVRPAASPGIWSDLPLAGVSGTVLSGNMGVTFNRLFDLALAYSTAGCDQHGDAALAGDLVAALAWLSANVYKAGASPVGNWWFWEIGVPRKAADICVLLHDAVPADVRTALLAAVRYFTPDPNWRGRGTSLAETGANRTDKALSCALRGILDARPDEIALARDALSDTVRSGKNSVFGYVTSGDGFYADGSFVQHTALPYVGTYGVVTLGGIAEILGLLGGSDWDVTDPKKSVILDAVEASYAPFIWNGRMMEAVRGRAVSRQAEPDYVDGAAAITAILLLAQGAGEPYRSRYLSLVKGWLLRCTDEKLYGLPTQTVAKSLLVTSILGDDSVTPADAPVSTKAFGDQDRLVHHRPGFSAVVNLSSKRIGRYEWGNRENNLGWYQGDGLTFFYSSADPAQYSADFWPTVDPYRLPGTTVTAAPRTNGAADGTGIPRAFQAFGGGLALDGRWGIQGMDHLNFDKSLSGRKSWFFLDDKVVCLGAAIASASGYDVFTTIDNRSFAPGGVPNVRTDNRNRVLTAADGAIAVKRNVHIMGHGGYVFLKGENVAGTIDVQVVPRSGDWQSINSGSDTGGTTEVKNRDYVTITHHHGTDPTAGGYAYIVLPNVAHSVTFTESDAPTVEVVANNAQAQAIRVAGQGLTLANFFQATPSGGAPASGVTVSGPCSLAVRTDGGRTTVALSDPSRTQKTARVVLAGVAESTVIEGDDGVRVVGTAPLALEFDLDGHGHAKRIVLGS</sequence>
<evidence type="ECO:0000256" key="2">
    <source>
        <dbReference type="ARBA" id="ARBA00022729"/>
    </source>
</evidence>
<accession>A0A0F0L2L5</accession>
<dbReference type="RefSeq" id="WP_045249224.1">
    <property type="nucleotide sequence ID" value="NZ_JYIT01000053.1"/>
</dbReference>
<dbReference type="InterPro" id="IPR011013">
    <property type="entry name" value="Gal_mutarotase_sf_dom"/>
</dbReference>
<evidence type="ECO:0000259" key="6">
    <source>
        <dbReference type="Pfam" id="PF02884"/>
    </source>
</evidence>
<evidence type="ECO:0000313" key="8">
    <source>
        <dbReference type="EMBL" id="KJL27382.1"/>
    </source>
</evidence>
<feature type="domain" description="Polysaccharide lyase family 8 C-terminal" evidence="6">
    <location>
        <begin position="705"/>
        <end position="773"/>
    </location>
</feature>
<dbReference type="Gene3D" id="1.50.10.100">
    <property type="entry name" value="Chondroitin AC/alginate lyase"/>
    <property type="match status" value="1"/>
</dbReference>
<feature type="domain" description="Polysaccharide lyase 8 N-terminal alpha-helical" evidence="7">
    <location>
        <begin position="66"/>
        <end position="382"/>
    </location>
</feature>
<dbReference type="InterPro" id="IPR011071">
    <property type="entry name" value="Lyase_8-like_C"/>
</dbReference>
<dbReference type="GO" id="GO:0047492">
    <property type="term" value="F:xanthan lyase activity"/>
    <property type="evidence" value="ECO:0007669"/>
    <property type="project" value="UniProtKB-EC"/>
</dbReference>
<comment type="similarity">
    <text evidence="1">Belongs to the polysaccharide lyase 8 family.</text>
</comment>
<evidence type="ECO:0000256" key="1">
    <source>
        <dbReference type="ARBA" id="ARBA00006699"/>
    </source>
</evidence>
<proteinExistence type="inferred from homology"/>
<dbReference type="Pfam" id="PF08124">
    <property type="entry name" value="Lyase_8_N"/>
    <property type="match status" value="1"/>
</dbReference>
<dbReference type="InterPro" id="IPR004103">
    <property type="entry name" value="Lyase_8_C"/>
</dbReference>
<dbReference type="EC" id="4.2.2.12" evidence="8"/>
<keyword evidence="2" id="KW-0732">Signal</keyword>
<dbReference type="InterPro" id="IPR008929">
    <property type="entry name" value="Chondroitin_lyas"/>
</dbReference>
<keyword evidence="3 8" id="KW-0456">Lyase</keyword>